<keyword evidence="1" id="KW-0614">Plasmid</keyword>
<evidence type="ECO:0000313" key="1">
    <source>
        <dbReference type="EMBL" id="APJ09286.1"/>
    </source>
</evidence>
<name>A0A1L4DGG6_BORAF</name>
<dbReference type="RefSeq" id="WP_073999368.1">
    <property type="nucleotide sequence ID" value="NZ_CP018267.1"/>
</dbReference>
<accession>A0A1L4DGG6</accession>
<organism evidence="1">
    <name type="scientific">Borreliella afzelii</name>
    <name type="common">Borrelia afzelii</name>
    <dbReference type="NCBI Taxonomy" id="29518"/>
    <lineage>
        <taxon>Bacteria</taxon>
        <taxon>Pseudomonadati</taxon>
        <taxon>Spirochaetota</taxon>
        <taxon>Spirochaetia</taxon>
        <taxon>Spirochaetales</taxon>
        <taxon>Borreliaceae</taxon>
        <taxon>Borreliella</taxon>
    </lineage>
</organism>
<proteinExistence type="predicted"/>
<dbReference type="EMBL" id="CP018267">
    <property type="protein sequence ID" value="APJ09286.1"/>
    <property type="molecule type" value="Genomic_DNA"/>
</dbReference>
<reference evidence="1" key="1">
    <citation type="submission" date="2016-11" db="EMBL/GenBank/DDBJ databases">
        <title>Borrelia afzelii Genome sequencing and assembly.</title>
        <authorList>
            <person name="Bontemps-Gallo S."/>
        </authorList>
    </citation>
    <scope>NUCLEOTIDE SEQUENCE</scope>
    <source>
        <strain evidence="1">BO23</strain>
        <plasmid evidence="1">unnamed</plasmid>
    </source>
</reference>
<protein>
    <submittedName>
        <fullName evidence="1">Uncharacterized protein</fullName>
    </submittedName>
</protein>
<sequence>MNNLENLEIQKLLKKLIGEKLLSYNQDLNNANKQALLKHFVDKMFEFSNSNVLATSLHAFRMFFAVFEMSEAEDLVLDIINKEKLIIGNNTSTGFVKSCSYTEEEINKIITKGEL</sequence>
<gene>
    <name evidence="1" type="ORF">BLA32_05265</name>
</gene>
<dbReference type="AlphaFoldDB" id="A0A1L4DGG6"/>
<geneLocation type="plasmid" evidence="1">
    <name>unnamed</name>
</geneLocation>